<dbReference type="PRINTS" id="PR00080">
    <property type="entry name" value="SDRFAMILY"/>
</dbReference>
<dbReference type="PRINTS" id="PR00081">
    <property type="entry name" value="GDHRDH"/>
</dbReference>
<dbReference type="RefSeq" id="XP_040742808.1">
    <property type="nucleotide sequence ID" value="XM_040884263.1"/>
</dbReference>
<comment type="similarity">
    <text evidence="1 4">Belongs to the short-chain dehydrogenases/reductases (SDR) family.</text>
</comment>
<protein>
    <submittedName>
        <fullName evidence="5">NAD(P)-binding protein</fullName>
    </submittedName>
</protein>
<evidence type="ECO:0000256" key="4">
    <source>
        <dbReference type="RuleBase" id="RU000363"/>
    </source>
</evidence>
<name>A0A1Y1W763_9FUNG</name>
<dbReference type="GO" id="GO:0016616">
    <property type="term" value="F:oxidoreductase activity, acting on the CH-OH group of donors, NAD or NADP as acceptor"/>
    <property type="evidence" value="ECO:0007669"/>
    <property type="project" value="TreeGrafter"/>
</dbReference>
<gene>
    <name evidence="5" type="ORF">DL89DRAFT_214287</name>
</gene>
<dbReference type="Gene3D" id="3.40.50.720">
    <property type="entry name" value="NAD(P)-binding Rossmann-like Domain"/>
    <property type="match status" value="1"/>
</dbReference>
<keyword evidence="6" id="KW-1185">Reference proteome</keyword>
<dbReference type="PANTHER" id="PTHR44229:SF4">
    <property type="entry name" value="15-HYDROXYPROSTAGLANDIN DEHYDROGENASE [NAD(+)]"/>
    <property type="match status" value="1"/>
</dbReference>
<dbReference type="Pfam" id="PF00106">
    <property type="entry name" value="adh_short"/>
    <property type="match status" value="1"/>
</dbReference>
<evidence type="ECO:0000256" key="3">
    <source>
        <dbReference type="ARBA" id="ARBA00023002"/>
    </source>
</evidence>
<sequence>DIKGHVAVVTGGAQSMGLLTSKELVKLGAKVVIGDVLPVGAEEVAKINAEAGSTVAVFQTCDVCDPDALQALIDRAVSEFGRFDILVNNAGVLDKPWEQDPTGEYARRCIDINVRALIDGTNRALHHWSQEEGRTGTVVNLASSAGYAPISFMAAYTASKAAVIMYTKSLASLAPKVRVNAVAPVWVDTKFIMA</sequence>
<dbReference type="Proteomes" id="UP000193922">
    <property type="component" value="Unassembled WGS sequence"/>
</dbReference>
<comment type="caution">
    <text evidence="5">The sequence shown here is derived from an EMBL/GenBank/DDBJ whole genome shotgun (WGS) entry which is preliminary data.</text>
</comment>
<dbReference type="GeneID" id="63800911"/>
<evidence type="ECO:0000256" key="1">
    <source>
        <dbReference type="ARBA" id="ARBA00006484"/>
    </source>
</evidence>
<dbReference type="PROSITE" id="PS00061">
    <property type="entry name" value="ADH_SHORT"/>
    <property type="match status" value="1"/>
</dbReference>
<dbReference type="GO" id="GO:0005737">
    <property type="term" value="C:cytoplasm"/>
    <property type="evidence" value="ECO:0007669"/>
    <property type="project" value="TreeGrafter"/>
</dbReference>
<dbReference type="OrthoDB" id="37659at2759"/>
<evidence type="ECO:0000313" key="5">
    <source>
        <dbReference type="EMBL" id="ORX69076.1"/>
    </source>
</evidence>
<proteinExistence type="inferred from homology"/>
<dbReference type="PANTHER" id="PTHR44229">
    <property type="entry name" value="15-HYDROXYPROSTAGLANDIN DEHYDROGENASE [NAD(+)]"/>
    <property type="match status" value="1"/>
</dbReference>
<keyword evidence="2" id="KW-0521">NADP</keyword>
<dbReference type="AlphaFoldDB" id="A0A1Y1W763"/>
<accession>A0A1Y1W763</accession>
<evidence type="ECO:0000313" key="6">
    <source>
        <dbReference type="Proteomes" id="UP000193922"/>
    </source>
</evidence>
<reference evidence="5 6" key="1">
    <citation type="submission" date="2016-07" db="EMBL/GenBank/DDBJ databases">
        <title>Pervasive Adenine N6-methylation of Active Genes in Fungi.</title>
        <authorList>
            <consortium name="DOE Joint Genome Institute"/>
            <person name="Mondo S.J."/>
            <person name="Dannebaum R.O."/>
            <person name="Kuo R.C."/>
            <person name="Labutti K."/>
            <person name="Haridas S."/>
            <person name="Kuo A."/>
            <person name="Salamov A."/>
            <person name="Ahrendt S.R."/>
            <person name="Lipzen A."/>
            <person name="Sullivan W."/>
            <person name="Andreopoulos W.B."/>
            <person name="Clum A."/>
            <person name="Lindquist E."/>
            <person name="Daum C."/>
            <person name="Ramamoorthy G.K."/>
            <person name="Gryganskyi A."/>
            <person name="Culley D."/>
            <person name="Magnuson J.K."/>
            <person name="James T.Y."/>
            <person name="O'Malley M.A."/>
            <person name="Stajich J.E."/>
            <person name="Spatafora J.W."/>
            <person name="Visel A."/>
            <person name="Grigoriev I.V."/>
        </authorList>
    </citation>
    <scope>NUCLEOTIDE SEQUENCE [LARGE SCALE GENOMIC DNA]</scope>
    <source>
        <strain evidence="5 6">ATCC 12442</strain>
    </source>
</reference>
<organism evidence="5 6">
    <name type="scientific">Linderina pennispora</name>
    <dbReference type="NCBI Taxonomy" id="61395"/>
    <lineage>
        <taxon>Eukaryota</taxon>
        <taxon>Fungi</taxon>
        <taxon>Fungi incertae sedis</taxon>
        <taxon>Zoopagomycota</taxon>
        <taxon>Kickxellomycotina</taxon>
        <taxon>Kickxellomycetes</taxon>
        <taxon>Kickxellales</taxon>
        <taxon>Kickxellaceae</taxon>
        <taxon>Linderina</taxon>
    </lineage>
</organism>
<dbReference type="InterPro" id="IPR036291">
    <property type="entry name" value="NAD(P)-bd_dom_sf"/>
</dbReference>
<dbReference type="InterPro" id="IPR020904">
    <property type="entry name" value="Sc_DH/Rdtase_CS"/>
</dbReference>
<evidence type="ECO:0000256" key="2">
    <source>
        <dbReference type="ARBA" id="ARBA00022857"/>
    </source>
</evidence>
<feature type="non-terminal residue" evidence="5">
    <location>
        <position position="1"/>
    </location>
</feature>
<feature type="non-terminal residue" evidence="5">
    <location>
        <position position="194"/>
    </location>
</feature>
<dbReference type="SUPFAM" id="SSF51735">
    <property type="entry name" value="NAD(P)-binding Rossmann-fold domains"/>
    <property type="match status" value="1"/>
</dbReference>
<keyword evidence="3" id="KW-0560">Oxidoreductase</keyword>
<dbReference type="InterPro" id="IPR002347">
    <property type="entry name" value="SDR_fam"/>
</dbReference>
<dbReference type="STRING" id="61395.A0A1Y1W763"/>
<dbReference type="EMBL" id="MCFD01000008">
    <property type="protein sequence ID" value="ORX69076.1"/>
    <property type="molecule type" value="Genomic_DNA"/>
</dbReference>